<sequence length="177" mass="20406">MYPLVLIKSFGKEKNEDIINVIHEPANSRACSQSDIDLFNRGLKKVNTAIEEISSNVSLLNMKISGQIRNPLTTIPNTLSTLVNQVKELTDKDIQKEVRITNVETHMNKMEEQMISQIDERDINQTYRTRRISDKIIVEFSTYNKKTELMSKIKNHRVDANIIKETKTINTSILMIN</sequence>
<reference evidence="1 2" key="1">
    <citation type="journal article" date="2015" name="Nat. Commun.">
        <title>Lucilia cuprina genome unlocks parasitic fly biology to underpin future interventions.</title>
        <authorList>
            <person name="Anstead C.A."/>
            <person name="Korhonen P.K."/>
            <person name="Young N.D."/>
            <person name="Hall R.S."/>
            <person name="Jex A.R."/>
            <person name="Murali S.C."/>
            <person name="Hughes D.S."/>
            <person name="Lee S.F."/>
            <person name="Perry T."/>
            <person name="Stroehlein A.J."/>
            <person name="Ansell B.R."/>
            <person name="Breugelmans B."/>
            <person name="Hofmann A."/>
            <person name="Qu J."/>
            <person name="Dugan S."/>
            <person name="Lee S.L."/>
            <person name="Chao H."/>
            <person name="Dinh H."/>
            <person name="Han Y."/>
            <person name="Doddapaneni H.V."/>
            <person name="Worley K.C."/>
            <person name="Muzny D.M."/>
            <person name="Ioannidis P."/>
            <person name="Waterhouse R.M."/>
            <person name="Zdobnov E.M."/>
            <person name="James P.J."/>
            <person name="Bagnall N.H."/>
            <person name="Kotze A.C."/>
            <person name="Gibbs R.A."/>
            <person name="Richards S."/>
            <person name="Batterham P."/>
            <person name="Gasser R.B."/>
        </authorList>
    </citation>
    <scope>NUCLEOTIDE SEQUENCE [LARGE SCALE GENOMIC DNA]</scope>
    <source>
        <strain evidence="1 2">LS</strain>
        <tissue evidence="1">Full body</tissue>
    </source>
</reference>
<organism evidence="1 2">
    <name type="scientific">Lucilia cuprina</name>
    <name type="common">Green bottle fly</name>
    <name type="synonym">Australian sheep blowfly</name>
    <dbReference type="NCBI Taxonomy" id="7375"/>
    <lineage>
        <taxon>Eukaryota</taxon>
        <taxon>Metazoa</taxon>
        <taxon>Ecdysozoa</taxon>
        <taxon>Arthropoda</taxon>
        <taxon>Hexapoda</taxon>
        <taxon>Insecta</taxon>
        <taxon>Pterygota</taxon>
        <taxon>Neoptera</taxon>
        <taxon>Endopterygota</taxon>
        <taxon>Diptera</taxon>
        <taxon>Brachycera</taxon>
        <taxon>Muscomorpha</taxon>
        <taxon>Oestroidea</taxon>
        <taxon>Calliphoridae</taxon>
        <taxon>Luciliinae</taxon>
        <taxon>Lucilia</taxon>
    </lineage>
</organism>
<protein>
    <submittedName>
        <fullName evidence="1">Uncharacterized protein</fullName>
    </submittedName>
</protein>
<comment type="caution">
    <text evidence="1">The sequence shown here is derived from an EMBL/GenBank/DDBJ whole genome shotgun (WGS) entry which is preliminary data.</text>
</comment>
<proteinExistence type="predicted"/>
<evidence type="ECO:0000313" key="1">
    <source>
        <dbReference type="EMBL" id="KNC31945.1"/>
    </source>
</evidence>
<dbReference type="AlphaFoldDB" id="A0A0L0CI76"/>
<dbReference type="Proteomes" id="UP000037069">
    <property type="component" value="Unassembled WGS sequence"/>
</dbReference>
<dbReference type="EMBL" id="JRES01000361">
    <property type="protein sequence ID" value="KNC31945.1"/>
    <property type="molecule type" value="Genomic_DNA"/>
</dbReference>
<gene>
    <name evidence="1" type="ORF">FF38_04054</name>
</gene>
<name>A0A0L0CI76_LUCCU</name>
<evidence type="ECO:0000313" key="2">
    <source>
        <dbReference type="Proteomes" id="UP000037069"/>
    </source>
</evidence>
<keyword evidence="2" id="KW-1185">Reference proteome</keyword>
<accession>A0A0L0CI76</accession>